<dbReference type="OrthoDB" id="2758786at2759"/>
<feature type="compositionally biased region" description="Acidic residues" evidence="1">
    <location>
        <begin position="578"/>
        <end position="616"/>
    </location>
</feature>
<reference evidence="2 3" key="1">
    <citation type="submission" date="2016-10" db="EMBL/GenBank/DDBJ databases">
        <title>Genome sequence of the basidiomycete white-rot fungus Trametes pubescens.</title>
        <authorList>
            <person name="Makela M.R."/>
            <person name="Granchi Z."/>
            <person name="Peng M."/>
            <person name="De Vries R.P."/>
            <person name="Grigoriev I."/>
            <person name="Riley R."/>
            <person name="Hilden K."/>
        </authorList>
    </citation>
    <scope>NUCLEOTIDE SEQUENCE [LARGE SCALE GENOMIC DNA]</scope>
    <source>
        <strain evidence="2 3">FBCC735</strain>
    </source>
</reference>
<proteinExistence type="predicted"/>
<dbReference type="Proteomes" id="UP000184267">
    <property type="component" value="Unassembled WGS sequence"/>
</dbReference>
<dbReference type="EMBL" id="MNAD01001626">
    <property type="protein sequence ID" value="OJT03181.1"/>
    <property type="molecule type" value="Genomic_DNA"/>
</dbReference>
<dbReference type="STRING" id="154538.A0A1M2V6G4"/>
<keyword evidence="3" id="KW-1185">Reference proteome</keyword>
<accession>A0A1M2V6G4</accession>
<dbReference type="AlphaFoldDB" id="A0A1M2V6G4"/>
<protein>
    <recommendedName>
        <fullName evidence="4">F-box domain-containing protein</fullName>
    </recommendedName>
</protein>
<sequence>MDPPGAVRVPTEVLSEIIFILYEGASTSNPHGQKGAAVSNEGFAAPWITTTWVCRRWREAALQRGALWTSLRIPRRYIRYPEAVHTFFNRAPEGTVVHADVRAMPDWWWPGQTVTENAPDRADVLEHLLRWRHRLDLGLSTAVVRAGDADISGLLGALGSTLSFLGLGARGYHEPFALDVQGLPNLEHLMLNCVPSVNAPLPGITYIVMYTAIGLDVERIGCLQTFLSACPDLTTLNIFQSLPPHYGAQDPSHLPVVHLPQLTLLSLHHERTDAVYVLLETLRLPPSAKLTLQLEETSPNRARSILRDDGWLRDVLPRDQDNFPGILLDTHNLLVFMDNEFNYEYAEGPQPSEGLWFCVVGYSGEQHGDDQSWSLGGDFHGGVPVMARPRSLGRFLHGLPLIVRPALIRRLDLHLGDWLFAGIRRQSLWRELLGQFPALRELVLGGWECIEAVTRTLEADPTLLLQLKSTNMCINGLPAHAGAAAAMTRWLAARRAAGSSLEALSFDTWTGVSLETTALVNHLTSEATQHGVVVRVVPRDFCEACQRPARVQDSPSTDADMDADRHPGAAAEERWEWGESDGEESESDTDTQYGFDDEEVEEEEGGDVDTEEGAQG</sequence>
<gene>
    <name evidence="2" type="ORF">TRAPUB_6229</name>
</gene>
<name>A0A1M2V6G4_TRAPU</name>
<feature type="region of interest" description="Disordered" evidence="1">
    <location>
        <begin position="548"/>
        <end position="616"/>
    </location>
</feature>
<organism evidence="2 3">
    <name type="scientific">Trametes pubescens</name>
    <name type="common">White-rot fungus</name>
    <dbReference type="NCBI Taxonomy" id="154538"/>
    <lineage>
        <taxon>Eukaryota</taxon>
        <taxon>Fungi</taxon>
        <taxon>Dikarya</taxon>
        <taxon>Basidiomycota</taxon>
        <taxon>Agaricomycotina</taxon>
        <taxon>Agaricomycetes</taxon>
        <taxon>Polyporales</taxon>
        <taxon>Polyporaceae</taxon>
        <taxon>Trametes</taxon>
    </lineage>
</organism>
<comment type="caution">
    <text evidence="2">The sequence shown here is derived from an EMBL/GenBank/DDBJ whole genome shotgun (WGS) entry which is preliminary data.</text>
</comment>
<evidence type="ECO:0000313" key="2">
    <source>
        <dbReference type="EMBL" id="OJT03181.1"/>
    </source>
</evidence>
<feature type="compositionally biased region" description="Basic and acidic residues" evidence="1">
    <location>
        <begin position="562"/>
        <end position="577"/>
    </location>
</feature>
<evidence type="ECO:0000313" key="3">
    <source>
        <dbReference type="Proteomes" id="UP000184267"/>
    </source>
</evidence>
<evidence type="ECO:0000256" key="1">
    <source>
        <dbReference type="SAM" id="MobiDB-lite"/>
    </source>
</evidence>
<evidence type="ECO:0008006" key="4">
    <source>
        <dbReference type="Google" id="ProtNLM"/>
    </source>
</evidence>